<gene>
    <name evidence="2" type="ORF">C8D89_101143</name>
</gene>
<name>A0A2U1FQ43_9PSEU</name>
<evidence type="ECO:0000313" key="2">
    <source>
        <dbReference type="EMBL" id="PVZ14279.1"/>
    </source>
</evidence>
<dbReference type="Proteomes" id="UP000245639">
    <property type="component" value="Unassembled WGS sequence"/>
</dbReference>
<reference evidence="2 3" key="1">
    <citation type="submission" date="2018-04" db="EMBL/GenBank/DDBJ databases">
        <title>Genomic Encyclopedia of Type Strains, Phase IV (KMG-IV): sequencing the most valuable type-strain genomes for metagenomic binning, comparative biology and taxonomic classification.</title>
        <authorList>
            <person name="Goeker M."/>
        </authorList>
    </citation>
    <scope>NUCLEOTIDE SEQUENCE [LARGE SCALE GENOMIC DNA]</scope>
    <source>
        <strain evidence="2 3">DSM 45771</strain>
    </source>
</reference>
<keyword evidence="3" id="KW-1185">Reference proteome</keyword>
<sequence>MGPPSGVWGIMGDMSQTAVLPDTRPQGTDRTGDDDPKMFHYVRKNKLAESAVTGSMVVALCGETFPVTRSPKPGSPVCPKCKEIFNKMPRGGDDGE</sequence>
<dbReference type="EMBL" id="QEKW01000001">
    <property type="protein sequence ID" value="PVZ14279.1"/>
    <property type="molecule type" value="Genomic_DNA"/>
</dbReference>
<dbReference type="Pfam" id="PF11238">
    <property type="entry name" value="DUF3039"/>
    <property type="match status" value="1"/>
</dbReference>
<comment type="caution">
    <text evidence="2">The sequence shown here is derived from an EMBL/GenBank/DDBJ whole genome shotgun (WGS) entry which is preliminary data.</text>
</comment>
<evidence type="ECO:0000313" key="3">
    <source>
        <dbReference type="Proteomes" id="UP000245639"/>
    </source>
</evidence>
<evidence type="ECO:0008006" key="4">
    <source>
        <dbReference type="Google" id="ProtNLM"/>
    </source>
</evidence>
<dbReference type="InterPro" id="IPR021400">
    <property type="entry name" value="DUF3039"/>
</dbReference>
<organism evidence="2 3">
    <name type="scientific">Actinomycetospora cinnamomea</name>
    <dbReference type="NCBI Taxonomy" id="663609"/>
    <lineage>
        <taxon>Bacteria</taxon>
        <taxon>Bacillati</taxon>
        <taxon>Actinomycetota</taxon>
        <taxon>Actinomycetes</taxon>
        <taxon>Pseudonocardiales</taxon>
        <taxon>Pseudonocardiaceae</taxon>
        <taxon>Actinomycetospora</taxon>
    </lineage>
</organism>
<accession>A0A2U1FQ43</accession>
<protein>
    <recommendedName>
        <fullName evidence="4">DUF3039 family protein</fullName>
    </recommendedName>
</protein>
<feature type="region of interest" description="Disordered" evidence="1">
    <location>
        <begin position="1"/>
        <end position="36"/>
    </location>
</feature>
<evidence type="ECO:0000256" key="1">
    <source>
        <dbReference type="SAM" id="MobiDB-lite"/>
    </source>
</evidence>
<dbReference type="AlphaFoldDB" id="A0A2U1FQ43"/>
<proteinExistence type="predicted"/>